<reference evidence="1" key="2">
    <citation type="submission" date="2020-09" db="EMBL/GenBank/DDBJ databases">
        <authorList>
            <person name="Sun Q."/>
            <person name="Zhou Y."/>
        </authorList>
    </citation>
    <scope>NUCLEOTIDE SEQUENCE</scope>
    <source>
        <strain evidence="1">CGMCC 1.15794</strain>
    </source>
</reference>
<reference evidence="1" key="1">
    <citation type="journal article" date="2014" name="Int. J. Syst. Evol. Microbiol.">
        <title>Complete genome sequence of Corynebacterium casei LMG S-19264T (=DSM 44701T), isolated from a smear-ripened cheese.</title>
        <authorList>
            <consortium name="US DOE Joint Genome Institute (JGI-PGF)"/>
            <person name="Walter F."/>
            <person name="Albersmeier A."/>
            <person name="Kalinowski J."/>
            <person name="Ruckert C."/>
        </authorList>
    </citation>
    <scope>NUCLEOTIDE SEQUENCE</scope>
    <source>
        <strain evidence="1">CGMCC 1.15794</strain>
    </source>
</reference>
<evidence type="ECO:0000313" key="2">
    <source>
        <dbReference type="Proteomes" id="UP000657592"/>
    </source>
</evidence>
<protein>
    <submittedName>
        <fullName evidence="1">Uncharacterized protein</fullName>
    </submittedName>
</protein>
<name>A0A917MNY1_9MICO</name>
<dbReference type="Proteomes" id="UP000657592">
    <property type="component" value="Unassembled WGS sequence"/>
</dbReference>
<dbReference type="AlphaFoldDB" id="A0A917MNY1"/>
<evidence type="ECO:0000313" key="1">
    <source>
        <dbReference type="EMBL" id="GGH50999.1"/>
    </source>
</evidence>
<organism evidence="1 2">
    <name type="scientific">Microbacterium album</name>
    <dbReference type="NCBI Taxonomy" id="2053191"/>
    <lineage>
        <taxon>Bacteria</taxon>
        <taxon>Bacillati</taxon>
        <taxon>Actinomycetota</taxon>
        <taxon>Actinomycetes</taxon>
        <taxon>Micrococcales</taxon>
        <taxon>Microbacteriaceae</taxon>
        <taxon>Microbacterium</taxon>
    </lineage>
</organism>
<keyword evidence="2" id="KW-1185">Reference proteome</keyword>
<accession>A0A917MNY1</accession>
<sequence length="136" mass="14362">MAVLLIGASTTMALSGCAGPPGVADRTYRGLPTSPALPEPADPLPEEPMASWLEDSNRIALVTWGSSACPRVVTAIEARDASTVQLTLEPSGREVCTADMSPTTHELTLPDDATGRPLTLLLTYTDWPEATELTLE</sequence>
<comment type="caution">
    <text evidence="1">The sequence shown here is derived from an EMBL/GenBank/DDBJ whole genome shotgun (WGS) entry which is preliminary data.</text>
</comment>
<dbReference type="RefSeq" id="WP_188757220.1">
    <property type="nucleotide sequence ID" value="NZ_BMJY01000023.1"/>
</dbReference>
<proteinExistence type="predicted"/>
<dbReference type="EMBL" id="BMJY01000023">
    <property type="protein sequence ID" value="GGH50999.1"/>
    <property type="molecule type" value="Genomic_DNA"/>
</dbReference>
<gene>
    <name evidence="1" type="ORF">GCM10010921_30160</name>
</gene>